<gene>
    <name evidence="4" type="primary">lptA</name>
    <name evidence="7" type="ORF">L602_000300000750</name>
</gene>
<dbReference type="PANTHER" id="PTHR36504">
    <property type="entry name" value="LIPOPOLYSACCHARIDE EXPORT SYSTEM PROTEIN LPTA"/>
    <property type="match status" value="1"/>
</dbReference>
<comment type="similarity">
    <text evidence="4">Belongs to the LptA family.</text>
</comment>
<dbReference type="Pfam" id="PF03968">
    <property type="entry name" value="LptD_N"/>
    <property type="match status" value="1"/>
</dbReference>
<dbReference type="GO" id="GO:0009279">
    <property type="term" value="C:cell outer membrane"/>
    <property type="evidence" value="ECO:0007669"/>
    <property type="project" value="TreeGrafter"/>
</dbReference>
<dbReference type="GO" id="GO:0015920">
    <property type="term" value="P:lipopolysaccharide transport"/>
    <property type="evidence" value="ECO:0007669"/>
    <property type="project" value="UniProtKB-UniRule"/>
</dbReference>
<dbReference type="Gene3D" id="2.60.450.10">
    <property type="entry name" value="Lipopolysaccharide (LPS) transport protein A like domain"/>
    <property type="match status" value="1"/>
</dbReference>
<dbReference type="InterPro" id="IPR052037">
    <property type="entry name" value="LPS_export_LptA"/>
</dbReference>
<comment type="subunit">
    <text evidence="4">Component of the lipopolysaccharide transport and assembly complex.</text>
</comment>
<dbReference type="InterPro" id="IPR014340">
    <property type="entry name" value="LptA"/>
</dbReference>
<evidence type="ECO:0000256" key="2">
    <source>
        <dbReference type="ARBA" id="ARBA00022729"/>
    </source>
</evidence>
<dbReference type="Proteomes" id="UP000318141">
    <property type="component" value="Unassembled WGS sequence"/>
</dbReference>
<evidence type="ECO:0000259" key="6">
    <source>
        <dbReference type="Pfam" id="PF03968"/>
    </source>
</evidence>
<dbReference type="EMBL" id="VLJN01000023">
    <property type="protein sequence ID" value="TWG83860.1"/>
    <property type="molecule type" value="Genomic_DNA"/>
</dbReference>
<evidence type="ECO:0000313" key="8">
    <source>
        <dbReference type="Proteomes" id="UP000318141"/>
    </source>
</evidence>
<comment type="function">
    <text evidence="4">Involved in the assembly of lipopolysaccharide (LPS). Required for the translocation of LPS from the inner membrane to the outer membrane.</text>
</comment>
<evidence type="ECO:0000256" key="4">
    <source>
        <dbReference type="HAMAP-Rule" id="MF_01914"/>
    </source>
</evidence>
<dbReference type="GO" id="GO:0043165">
    <property type="term" value="P:Gram-negative-bacterium-type cell outer membrane assembly"/>
    <property type="evidence" value="ECO:0007669"/>
    <property type="project" value="UniProtKB-UniRule"/>
</dbReference>
<feature type="domain" description="Organic solvent tolerance-like N-terminal" evidence="6">
    <location>
        <begin position="74"/>
        <end position="190"/>
    </location>
</feature>
<sequence length="237" mass="25531">MRLPPVHEPVFRVTAPKRRPPLQRHVANMILNPTSFVHRHAVAMLLAMAAAAGLVAATPALAERADRDKPLVLEADNASYDDVKQIYTLTGNVVLTKGTMILKSDAAEVRTDPEGYQYAVATSKGGKQAYIRQKRDNVDEYIDGWGDRIEYDGKQEIAKLIGNARMARLAGAKVVDEIRGAVLTYDSRNEFYTATGDSRNAAPGAPGGRVRAVLSPRQGQAGSGQGVELKGSPAPGR</sequence>
<dbReference type="GO" id="GO:0030288">
    <property type="term" value="C:outer membrane-bounded periplasmic space"/>
    <property type="evidence" value="ECO:0007669"/>
    <property type="project" value="TreeGrafter"/>
</dbReference>
<keyword evidence="3 4" id="KW-0574">Periplasm</keyword>
<comment type="caution">
    <text evidence="7">The sequence shown here is derived from an EMBL/GenBank/DDBJ whole genome shotgun (WGS) entry which is preliminary data.</text>
</comment>
<evidence type="ECO:0000256" key="1">
    <source>
        <dbReference type="ARBA" id="ARBA00022448"/>
    </source>
</evidence>
<accession>A0A562BG18</accession>
<feature type="region of interest" description="Disordered" evidence="5">
    <location>
        <begin position="216"/>
        <end position="237"/>
    </location>
</feature>
<reference evidence="7 8" key="1">
    <citation type="submission" date="2019-07" db="EMBL/GenBank/DDBJ databases">
        <title>Genome sequencing of lignin-degrading bacterial isolates.</title>
        <authorList>
            <person name="Gladden J."/>
        </authorList>
    </citation>
    <scope>NUCLEOTIDE SEQUENCE [LARGE SCALE GENOMIC DNA]</scope>
    <source>
        <strain evidence="7 8">J11</strain>
    </source>
</reference>
<dbReference type="AlphaFoldDB" id="A0A562BG18"/>
<dbReference type="NCBIfam" id="TIGR03002">
    <property type="entry name" value="outer_YhbN_LptA"/>
    <property type="match status" value="1"/>
</dbReference>
<evidence type="ECO:0000256" key="3">
    <source>
        <dbReference type="ARBA" id="ARBA00022764"/>
    </source>
</evidence>
<dbReference type="GO" id="GO:0001530">
    <property type="term" value="F:lipopolysaccharide binding"/>
    <property type="evidence" value="ECO:0007669"/>
    <property type="project" value="InterPro"/>
</dbReference>
<comment type="subcellular location">
    <subcellularLocation>
        <location evidence="4">Periplasm</location>
    </subcellularLocation>
</comment>
<proteinExistence type="inferred from homology"/>
<keyword evidence="2" id="KW-0732">Signal</keyword>
<keyword evidence="1 4" id="KW-0813">Transport</keyword>
<evidence type="ECO:0000256" key="5">
    <source>
        <dbReference type="SAM" id="MobiDB-lite"/>
    </source>
</evidence>
<dbReference type="PANTHER" id="PTHR36504:SF1">
    <property type="entry name" value="LIPOPOLYSACCHARIDE EXPORT SYSTEM PROTEIN LPTA"/>
    <property type="match status" value="1"/>
</dbReference>
<dbReference type="InterPro" id="IPR005653">
    <property type="entry name" value="OstA-like_N"/>
</dbReference>
<evidence type="ECO:0000313" key="7">
    <source>
        <dbReference type="EMBL" id="TWG83860.1"/>
    </source>
</evidence>
<organism evidence="7 8">
    <name type="scientific">Cupriavidus gilardii J11</name>
    <dbReference type="NCBI Taxonomy" id="936133"/>
    <lineage>
        <taxon>Bacteria</taxon>
        <taxon>Pseudomonadati</taxon>
        <taxon>Pseudomonadota</taxon>
        <taxon>Betaproteobacteria</taxon>
        <taxon>Burkholderiales</taxon>
        <taxon>Burkholderiaceae</taxon>
        <taxon>Cupriavidus</taxon>
    </lineage>
</organism>
<protein>
    <recommendedName>
        <fullName evidence="4">Lipopolysaccharide export system protein LptA</fullName>
    </recommendedName>
</protein>
<dbReference type="GO" id="GO:0017089">
    <property type="term" value="F:glycolipid transfer activity"/>
    <property type="evidence" value="ECO:0007669"/>
    <property type="project" value="TreeGrafter"/>
</dbReference>
<keyword evidence="8" id="KW-1185">Reference proteome</keyword>
<dbReference type="HAMAP" id="MF_01914">
    <property type="entry name" value="LPS_assembly_LptA"/>
    <property type="match status" value="1"/>
</dbReference>
<name>A0A562BG18_9BURK</name>